<keyword evidence="1" id="KW-0812">Transmembrane</keyword>
<feature type="chain" id="PRO_5020919237" evidence="2">
    <location>
        <begin position="22"/>
        <end position="341"/>
    </location>
</feature>
<dbReference type="PANTHER" id="PTHR35841:SF1">
    <property type="entry name" value="PHOSPHONATES-BINDING PERIPLASMIC PROTEIN"/>
    <property type="match status" value="1"/>
</dbReference>
<evidence type="ECO:0000313" key="4">
    <source>
        <dbReference type="Proteomes" id="UP000294914"/>
    </source>
</evidence>
<name>A0A4R8ITC0_9GAMM</name>
<protein>
    <submittedName>
        <fullName evidence="3">ABC-type phosphate/phosphonate transport system substrate-binding protein</fullName>
    </submittedName>
</protein>
<evidence type="ECO:0000256" key="2">
    <source>
        <dbReference type="SAM" id="SignalP"/>
    </source>
</evidence>
<dbReference type="RefSeq" id="WP_134084050.1">
    <property type="nucleotide sequence ID" value="NZ_SOQX01000005.1"/>
</dbReference>
<keyword evidence="1" id="KW-0472">Membrane</keyword>
<evidence type="ECO:0000313" key="3">
    <source>
        <dbReference type="EMBL" id="TDY00493.1"/>
    </source>
</evidence>
<organism evidence="3 4">
    <name type="scientific">Thiohalophilus thiocyanatoxydans</name>
    <dbReference type="NCBI Taxonomy" id="381308"/>
    <lineage>
        <taxon>Bacteria</taxon>
        <taxon>Pseudomonadati</taxon>
        <taxon>Pseudomonadota</taxon>
        <taxon>Gammaproteobacteria</taxon>
        <taxon>Thiohalomonadales</taxon>
        <taxon>Thiohalophilaceae</taxon>
        <taxon>Thiohalophilus</taxon>
    </lineage>
</organism>
<dbReference type="PANTHER" id="PTHR35841">
    <property type="entry name" value="PHOSPHONATES-BINDING PERIPLASMIC PROTEIN"/>
    <property type="match status" value="1"/>
</dbReference>
<dbReference type="Proteomes" id="UP000294914">
    <property type="component" value="Unassembled WGS sequence"/>
</dbReference>
<dbReference type="Pfam" id="PF12974">
    <property type="entry name" value="Phosphonate-bd"/>
    <property type="match status" value="1"/>
</dbReference>
<dbReference type="Gene3D" id="3.40.190.10">
    <property type="entry name" value="Periplasmic binding protein-like II"/>
    <property type="match status" value="2"/>
</dbReference>
<dbReference type="EMBL" id="SOQX01000005">
    <property type="protein sequence ID" value="TDY00493.1"/>
    <property type="molecule type" value="Genomic_DNA"/>
</dbReference>
<keyword evidence="2" id="KW-0732">Signal</keyword>
<accession>A0A4R8ITC0</accession>
<sequence>MRIPHAITLAALFLLSHPALAGDVIKIGVFSPAGFERGIYRWQPTADYLQSRIPEKRFQMLPYRKLAELEQDAQRGKFDLILTHPASFVRLEQQAGLVQLVSRAQQDRGQIHRHAATVIFTRADNTGLDSLTDFTRTPFVSTREQDYSAWQLVKLELLHRQQDPDSAFSRVDFAGSAEGVLQGVMAGDYPGGAMAARDFDRFLREGRITPQAVRILEGKETPGFPFHYSGTLYPQWPLGALPDTSAPLRSAVTEALLAMPAGHPAGQAGEYAGWVESARYQAVRPLLDKSLTQHVVERQLSVAHLWVQQNWHSLLMSLGITLLVWLLLRLLGGSPPRSART</sequence>
<keyword evidence="4" id="KW-1185">Reference proteome</keyword>
<feature type="signal peptide" evidence="2">
    <location>
        <begin position="1"/>
        <end position="21"/>
    </location>
</feature>
<feature type="transmembrane region" description="Helical" evidence="1">
    <location>
        <begin position="311"/>
        <end position="331"/>
    </location>
</feature>
<gene>
    <name evidence="3" type="ORF">EDC23_1994</name>
</gene>
<dbReference type="OrthoDB" id="9792854at2"/>
<keyword evidence="1" id="KW-1133">Transmembrane helix</keyword>
<comment type="caution">
    <text evidence="3">The sequence shown here is derived from an EMBL/GenBank/DDBJ whole genome shotgun (WGS) entry which is preliminary data.</text>
</comment>
<proteinExistence type="predicted"/>
<dbReference type="AlphaFoldDB" id="A0A4R8ITC0"/>
<reference evidence="3 4" key="1">
    <citation type="submission" date="2019-03" db="EMBL/GenBank/DDBJ databases">
        <title>Genomic Encyclopedia of Type Strains, Phase IV (KMG-IV): sequencing the most valuable type-strain genomes for metagenomic binning, comparative biology and taxonomic classification.</title>
        <authorList>
            <person name="Goeker M."/>
        </authorList>
    </citation>
    <scope>NUCLEOTIDE SEQUENCE [LARGE SCALE GENOMIC DNA]</scope>
    <source>
        <strain evidence="3 4">DSM 16326</strain>
    </source>
</reference>
<evidence type="ECO:0000256" key="1">
    <source>
        <dbReference type="SAM" id="Phobius"/>
    </source>
</evidence>